<feature type="compositionally biased region" description="Basic and acidic residues" evidence="7">
    <location>
        <begin position="46"/>
        <end position="55"/>
    </location>
</feature>
<dbReference type="AlphaFoldDB" id="A0A0D1XJI5"/>
<dbReference type="RefSeq" id="WP_043067642.1">
    <property type="nucleotide sequence ID" value="NZ_BJOA01000081.1"/>
</dbReference>
<evidence type="ECO:0000256" key="2">
    <source>
        <dbReference type="ARBA" id="ARBA00017823"/>
    </source>
</evidence>
<dbReference type="GO" id="GO:0045892">
    <property type="term" value="P:negative regulation of DNA-templated transcription"/>
    <property type="evidence" value="ECO:0007669"/>
    <property type="project" value="InterPro"/>
</dbReference>
<dbReference type="Proteomes" id="UP000037269">
    <property type="component" value="Unassembled WGS sequence"/>
</dbReference>
<evidence type="ECO:0000313" key="11">
    <source>
        <dbReference type="Proteomes" id="UP000037269"/>
    </source>
</evidence>
<evidence type="ECO:0000313" key="12">
    <source>
        <dbReference type="Proteomes" id="UP000182836"/>
    </source>
</evidence>
<dbReference type="InterPro" id="IPR035890">
    <property type="entry name" value="Anti-sigma-28_factor_FlgM_sf"/>
</dbReference>
<dbReference type="SUPFAM" id="SSF101498">
    <property type="entry name" value="Anti-sigma factor FlgM"/>
    <property type="match status" value="1"/>
</dbReference>
<organism evidence="9 11">
    <name type="scientific">Aneurinibacillus migulanus</name>
    <name type="common">Bacillus migulanus</name>
    <dbReference type="NCBI Taxonomy" id="47500"/>
    <lineage>
        <taxon>Bacteria</taxon>
        <taxon>Bacillati</taxon>
        <taxon>Bacillota</taxon>
        <taxon>Bacilli</taxon>
        <taxon>Bacillales</taxon>
        <taxon>Paenibacillaceae</taxon>
        <taxon>Aneurinibacillus group</taxon>
        <taxon>Aneurinibacillus</taxon>
    </lineage>
</organism>
<keyword evidence="3" id="KW-0678">Repressor</keyword>
<evidence type="ECO:0000256" key="7">
    <source>
        <dbReference type="SAM" id="MobiDB-lite"/>
    </source>
</evidence>
<evidence type="ECO:0000256" key="5">
    <source>
        <dbReference type="ARBA" id="ARBA00023015"/>
    </source>
</evidence>
<feature type="domain" description="Anti-sigma-28 factor FlgM C-terminal" evidence="8">
    <location>
        <begin position="33"/>
        <end position="83"/>
    </location>
</feature>
<keyword evidence="11" id="KW-1185">Reference proteome</keyword>
<evidence type="ECO:0000256" key="6">
    <source>
        <dbReference type="ARBA" id="ARBA00023163"/>
    </source>
</evidence>
<dbReference type="Proteomes" id="UP000182836">
    <property type="component" value="Unassembled WGS sequence"/>
</dbReference>
<keyword evidence="4" id="KW-1005">Bacterial flagellum biogenesis</keyword>
<name>A0A0D1XJI5_ANEMI</name>
<evidence type="ECO:0000256" key="3">
    <source>
        <dbReference type="ARBA" id="ARBA00022491"/>
    </source>
</evidence>
<evidence type="ECO:0000256" key="4">
    <source>
        <dbReference type="ARBA" id="ARBA00022795"/>
    </source>
</evidence>
<evidence type="ECO:0000313" key="10">
    <source>
        <dbReference type="EMBL" id="SDI47565.1"/>
    </source>
</evidence>
<feature type="region of interest" description="Disordered" evidence="7">
    <location>
        <begin position="1"/>
        <end position="55"/>
    </location>
</feature>
<dbReference type="GeneID" id="42304162"/>
<evidence type="ECO:0000256" key="1">
    <source>
        <dbReference type="ARBA" id="ARBA00005322"/>
    </source>
</evidence>
<dbReference type="NCBIfam" id="TIGR03824">
    <property type="entry name" value="FlgM_jcvi"/>
    <property type="match status" value="1"/>
</dbReference>
<accession>A0A0D1XJI5</accession>
<evidence type="ECO:0000313" key="9">
    <source>
        <dbReference type="EMBL" id="KON94598.1"/>
    </source>
</evidence>
<reference evidence="9 11" key="1">
    <citation type="submission" date="2015-07" db="EMBL/GenBank/DDBJ databases">
        <title>Fjat-14205 dsm 2895.</title>
        <authorList>
            <person name="Liu B."/>
            <person name="Wang J."/>
            <person name="Zhu Y."/>
            <person name="Liu G."/>
            <person name="Chen Q."/>
            <person name="Chen Z."/>
            <person name="Lan J."/>
            <person name="Che J."/>
            <person name="Ge C."/>
            <person name="Shi H."/>
            <person name="Pan Z."/>
            <person name="Liu X."/>
        </authorList>
    </citation>
    <scope>NUCLEOTIDE SEQUENCE [LARGE SCALE GENOMIC DNA]</scope>
    <source>
        <strain evidence="9 11">DSM 2895</strain>
    </source>
</reference>
<dbReference type="EMBL" id="LGUG01000004">
    <property type="protein sequence ID" value="KON94598.1"/>
    <property type="molecule type" value="Genomic_DNA"/>
</dbReference>
<reference evidence="10 12" key="2">
    <citation type="submission" date="2016-10" db="EMBL/GenBank/DDBJ databases">
        <authorList>
            <person name="de Groot N.N."/>
        </authorList>
    </citation>
    <scope>NUCLEOTIDE SEQUENCE [LARGE SCALE GENOMIC DNA]</scope>
    <source>
        <strain evidence="10 12">DSM 2895</strain>
    </source>
</reference>
<proteinExistence type="inferred from homology"/>
<dbReference type="PATRIC" id="fig|47500.12.peg.3651"/>
<keyword evidence="5" id="KW-0805">Transcription regulation</keyword>
<dbReference type="OrthoDB" id="2382241at2"/>
<dbReference type="STRING" id="47500.AF333_02925"/>
<dbReference type="InterPro" id="IPR007412">
    <property type="entry name" value="FlgM"/>
</dbReference>
<feature type="compositionally biased region" description="Basic and acidic residues" evidence="7">
    <location>
        <begin position="18"/>
        <end position="35"/>
    </location>
</feature>
<dbReference type="InterPro" id="IPR031316">
    <property type="entry name" value="FlgM_C"/>
</dbReference>
<gene>
    <name evidence="9" type="ORF">AF333_02925</name>
    <name evidence="10" type="ORF">SAMN04487909_104153</name>
</gene>
<dbReference type="Pfam" id="PF04316">
    <property type="entry name" value="FlgM"/>
    <property type="match status" value="1"/>
</dbReference>
<keyword evidence="6" id="KW-0804">Transcription</keyword>
<protein>
    <recommendedName>
        <fullName evidence="2">Negative regulator of flagellin synthesis</fullName>
    </recommendedName>
</protein>
<dbReference type="EMBL" id="FNED01000004">
    <property type="protein sequence ID" value="SDI47565.1"/>
    <property type="molecule type" value="Genomic_DNA"/>
</dbReference>
<evidence type="ECO:0000259" key="8">
    <source>
        <dbReference type="Pfam" id="PF04316"/>
    </source>
</evidence>
<comment type="similarity">
    <text evidence="1">Belongs to the FlgM family.</text>
</comment>
<dbReference type="GO" id="GO:0044781">
    <property type="term" value="P:bacterial-type flagellum organization"/>
    <property type="evidence" value="ECO:0007669"/>
    <property type="project" value="UniProtKB-KW"/>
</dbReference>
<sequence length="86" mass="10029">MRIERPNQIQPINPYRQQEMKQDETKAKGKGRDQLEISNEALELQRTQETEAERNERIAELKKQVQEGTYHVDAKVIAEALLKKGL</sequence>